<keyword evidence="3" id="KW-1185">Reference proteome</keyword>
<feature type="compositionally biased region" description="Basic and acidic residues" evidence="1">
    <location>
        <begin position="44"/>
        <end position="72"/>
    </location>
</feature>
<dbReference type="Pfam" id="PF10122">
    <property type="entry name" value="Zn_ribbon_Com"/>
    <property type="match status" value="1"/>
</dbReference>
<protein>
    <submittedName>
        <fullName evidence="2">Com family DNA-binding transcriptional regulator</fullName>
    </submittedName>
</protein>
<evidence type="ECO:0000313" key="2">
    <source>
        <dbReference type="EMBL" id="MFC3549469.1"/>
    </source>
</evidence>
<dbReference type="Proteomes" id="UP001595740">
    <property type="component" value="Unassembled WGS sequence"/>
</dbReference>
<dbReference type="RefSeq" id="WP_386756704.1">
    <property type="nucleotide sequence ID" value="NZ_JBHRXK010000001.1"/>
</dbReference>
<evidence type="ECO:0000313" key="3">
    <source>
        <dbReference type="Proteomes" id="UP001595740"/>
    </source>
</evidence>
<comment type="caution">
    <text evidence="2">The sequence shown here is derived from an EMBL/GenBank/DDBJ whole genome shotgun (WGS) entry which is preliminary data.</text>
</comment>
<name>A0ABV7RIK0_9GAMM</name>
<organism evidence="2 3">
    <name type="scientific">Lysobacter cavernae</name>
    <dbReference type="NCBI Taxonomy" id="1685901"/>
    <lineage>
        <taxon>Bacteria</taxon>
        <taxon>Pseudomonadati</taxon>
        <taxon>Pseudomonadota</taxon>
        <taxon>Gammaproteobacteria</taxon>
        <taxon>Lysobacterales</taxon>
        <taxon>Lysobacteraceae</taxon>
        <taxon>Lysobacter</taxon>
    </lineage>
</organism>
<sequence>MTLHPLRCGECARLLAKAAQFVEIQIKCPRCGTLNHLKAPSLPSDRRERCEEGSHDAKPVVAGRRPEVVADA</sequence>
<feature type="region of interest" description="Disordered" evidence="1">
    <location>
        <begin position="42"/>
        <end position="72"/>
    </location>
</feature>
<accession>A0ABV7RIK0</accession>
<reference evidence="3" key="1">
    <citation type="journal article" date="2019" name="Int. J. Syst. Evol. Microbiol.">
        <title>The Global Catalogue of Microorganisms (GCM) 10K type strain sequencing project: providing services to taxonomists for standard genome sequencing and annotation.</title>
        <authorList>
            <consortium name="The Broad Institute Genomics Platform"/>
            <consortium name="The Broad Institute Genome Sequencing Center for Infectious Disease"/>
            <person name="Wu L."/>
            <person name="Ma J."/>
        </authorList>
    </citation>
    <scope>NUCLEOTIDE SEQUENCE [LARGE SCALE GENOMIC DNA]</scope>
    <source>
        <strain evidence="3">KCTC 42875</strain>
    </source>
</reference>
<dbReference type="EMBL" id="JBHRXK010000001">
    <property type="protein sequence ID" value="MFC3549469.1"/>
    <property type="molecule type" value="Genomic_DNA"/>
</dbReference>
<gene>
    <name evidence="2" type="ORF">ACFOLC_00395</name>
</gene>
<proteinExistence type="predicted"/>
<keyword evidence="2" id="KW-0238">DNA-binding</keyword>
<dbReference type="GO" id="GO:0003677">
    <property type="term" value="F:DNA binding"/>
    <property type="evidence" value="ECO:0007669"/>
    <property type="project" value="UniProtKB-KW"/>
</dbReference>
<dbReference type="InterPro" id="IPR019294">
    <property type="entry name" value="Translation_reg_Com"/>
</dbReference>
<evidence type="ECO:0000256" key="1">
    <source>
        <dbReference type="SAM" id="MobiDB-lite"/>
    </source>
</evidence>